<name>A0A8C0JBJ9_CHEAB</name>
<dbReference type="GO" id="GO:0005200">
    <property type="term" value="F:structural constituent of cytoskeleton"/>
    <property type="evidence" value="ECO:0007669"/>
    <property type="project" value="InterPro"/>
</dbReference>
<reference evidence="3" key="2">
    <citation type="submission" date="2025-09" db="UniProtKB">
        <authorList>
            <consortium name="Ensembl"/>
        </authorList>
    </citation>
    <scope>IDENTIFICATION</scope>
</reference>
<dbReference type="InterPro" id="IPR003461">
    <property type="entry name" value="Keratin"/>
</dbReference>
<protein>
    <recommendedName>
        <fullName evidence="5">Keratin</fullName>
    </recommendedName>
</protein>
<evidence type="ECO:0000313" key="4">
    <source>
        <dbReference type="Proteomes" id="UP000694404"/>
    </source>
</evidence>
<accession>A0A8C0JBJ9</accession>
<evidence type="ECO:0000256" key="1">
    <source>
        <dbReference type="ARBA" id="ARBA00008702"/>
    </source>
</evidence>
<dbReference type="Ensembl" id="ENSCABT00000032229.1">
    <property type="protein sequence ID" value="ENSCABP00000029416.1"/>
    <property type="gene ID" value="ENSCABG00000021582.1"/>
</dbReference>
<dbReference type="GeneTree" id="ENSGT01030000238974"/>
<reference evidence="3" key="1">
    <citation type="submission" date="2025-08" db="UniProtKB">
        <authorList>
            <consortium name="Ensembl"/>
        </authorList>
    </citation>
    <scope>IDENTIFICATION</scope>
</reference>
<keyword evidence="2" id="KW-0416">Keratin</keyword>
<dbReference type="PANTHER" id="PTHR31203">
    <property type="entry name" value="BETA-KERATIN-RELATED PROTEIN-RELATED"/>
    <property type="match status" value="1"/>
</dbReference>
<organism evidence="3 4">
    <name type="scientific">Chelonoidis abingdonii</name>
    <name type="common">Abingdon island giant tortoise</name>
    <name type="synonym">Testudo abingdonii</name>
    <dbReference type="NCBI Taxonomy" id="106734"/>
    <lineage>
        <taxon>Eukaryota</taxon>
        <taxon>Metazoa</taxon>
        <taxon>Chordata</taxon>
        <taxon>Craniata</taxon>
        <taxon>Vertebrata</taxon>
        <taxon>Euteleostomi</taxon>
        <taxon>Archelosauria</taxon>
        <taxon>Testudinata</taxon>
        <taxon>Testudines</taxon>
        <taxon>Cryptodira</taxon>
        <taxon>Durocryptodira</taxon>
        <taxon>Testudinoidea</taxon>
        <taxon>Testudinidae</taxon>
        <taxon>Chelonoidis</taxon>
    </lineage>
</organism>
<comment type="similarity">
    <text evidence="1">Belongs to the avian keratin family.</text>
</comment>
<dbReference type="Pfam" id="PF02422">
    <property type="entry name" value="Keratin"/>
    <property type="match status" value="1"/>
</dbReference>
<sequence length="92" mass="9770">QHSVPCLPAIPLASYYNEPCVRQCPNSKCPDSEVVISPSPVVVTLPGAILSNFPQHSEVAAVGALCSELVSEAHSVWEDCTAMEAITEDCMV</sequence>
<dbReference type="Proteomes" id="UP000694404">
    <property type="component" value="Unplaced"/>
</dbReference>
<evidence type="ECO:0000313" key="3">
    <source>
        <dbReference type="Ensembl" id="ENSCABP00000029416.1"/>
    </source>
</evidence>
<evidence type="ECO:0008006" key="5">
    <source>
        <dbReference type="Google" id="ProtNLM"/>
    </source>
</evidence>
<dbReference type="OMA" id="WEDCTAM"/>
<proteinExistence type="inferred from homology"/>
<dbReference type="GO" id="GO:0005882">
    <property type="term" value="C:intermediate filament"/>
    <property type="evidence" value="ECO:0007669"/>
    <property type="project" value="UniProtKB-KW"/>
</dbReference>
<keyword evidence="4" id="KW-1185">Reference proteome</keyword>
<evidence type="ECO:0000256" key="2">
    <source>
        <dbReference type="ARBA" id="ARBA00022744"/>
    </source>
</evidence>
<dbReference type="AlphaFoldDB" id="A0A8C0JBJ9"/>
<dbReference type="PANTHER" id="PTHR31203:SF1">
    <property type="entry name" value="BETA-KERATIN-RELATED PROTEIN-RELATED"/>
    <property type="match status" value="1"/>
</dbReference>